<sequence length="440" mass="47027">ALVVYNACFIPCCGERPLQNWTALATPIQHRPTANGHKKRSFRVERIKHNDYVRNSPGALSKAYNKFGITADHMEGEDHYDFLAFLFDTSSKSASSASASSTADTGEEGTVSATSVKGGSEYVSPVFIGGQNITMDFDTGSADMWVMNSELPSSMTKGHTIYNPSKSSTYKNMTGEFKIEYGDTSYAYGSLAKDTVSIGGAAVENQVFGLPTKVSSQFISDTYSNGLVGLSFSSINSFDPGPQKTFFDNIAPDLELPVFTSLLDSEGGLYEFGTIDHSLYTGAMNNISVDSSNGFWQFNTTGYGVNSQGNISHKVNNTAICDTGTTLMLVSPAIVTEFYSKVNGSGYSNSVGGYIYPCDTELPDLTIGMGNGIMNATISGSDLSYEEVGTNTTTGETMCYGGVQSSAGSSFQIFGDIFLKAFYVVFDQRGPSLGIAYPAA</sequence>
<name>A0AAD6D0A4_9EURO</name>
<proteinExistence type="inferred from homology"/>
<dbReference type="PROSITE" id="PS51767">
    <property type="entry name" value="PEPTIDASE_A1"/>
    <property type="match status" value="1"/>
</dbReference>
<dbReference type="FunFam" id="2.40.70.10:FF:000026">
    <property type="entry name" value="Endothiapepsin"/>
    <property type="match status" value="1"/>
</dbReference>
<evidence type="ECO:0000256" key="11">
    <source>
        <dbReference type="SAM" id="MobiDB-lite"/>
    </source>
</evidence>
<dbReference type="InterPro" id="IPR033121">
    <property type="entry name" value="PEPTIDASE_A1"/>
</dbReference>
<evidence type="ECO:0000256" key="2">
    <source>
        <dbReference type="ARBA" id="ARBA00007447"/>
    </source>
</evidence>
<evidence type="ECO:0000256" key="6">
    <source>
        <dbReference type="ARBA" id="ARBA00022750"/>
    </source>
</evidence>
<dbReference type="InterPro" id="IPR021109">
    <property type="entry name" value="Peptidase_aspartic_dom_sf"/>
</dbReference>
<evidence type="ECO:0000256" key="4">
    <source>
        <dbReference type="ARBA" id="ARBA00022670"/>
    </source>
</evidence>
<keyword evidence="5" id="KW-0732">Signal</keyword>
<feature type="active site" evidence="10">
    <location>
        <position position="138"/>
    </location>
</feature>
<dbReference type="GO" id="GO:0005576">
    <property type="term" value="C:extracellular region"/>
    <property type="evidence" value="ECO:0007669"/>
    <property type="project" value="UniProtKB-SubCell"/>
</dbReference>
<evidence type="ECO:0000256" key="9">
    <source>
        <dbReference type="ARBA" id="ARBA00023180"/>
    </source>
</evidence>
<dbReference type="GO" id="GO:0006508">
    <property type="term" value="P:proteolysis"/>
    <property type="evidence" value="ECO:0007669"/>
    <property type="project" value="UniProtKB-KW"/>
</dbReference>
<feature type="active site" evidence="10">
    <location>
        <position position="322"/>
    </location>
</feature>
<dbReference type="GO" id="GO:0004190">
    <property type="term" value="F:aspartic-type endopeptidase activity"/>
    <property type="evidence" value="ECO:0007669"/>
    <property type="project" value="UniProtKB-KW"/>
</dbReference>
<dbReference type="Gene3D" id="2.40.70.10">
    <property type="entry name" value="Acid Proteases"/>
    <property type="match status" value="2"/>
</dbReference>
<dbReference type="PANTHER" id="PTHR47966">
    <property type="entry name" value="BETA-SITE APP-CLEAVING ENZYME, ISOFORM A-RELATED"/>
    <property type="match status" value="1"/>
</dbReference>
<evidence type="ECO:0000313" key="14">
    <source>
        <dbReference type="Proteomes" id="UP001220324"/>
    </source>
</evidence>
<reference evidence="13 14" key="1">
    <citation type="journal article" date="2023" name="IMA Fungus">
        <title>Comparative genomic study of the Penicillium genus elucidates a diverse pangenome and 15 lateral gene transfer events.</title>
        <authorList>
            <person name="Petersen C."/>
            <person name="Sorensen T."/>
            <person name="Nielsen M.R."/>
            <person name="Sondergaard T.E."/>
            <person name="Sorensen J.L."/>
            <person name="Fitzpatrick D.A."/>
            <person name="Frisvad J.C."/>
            <person name="Nielsen K.L."/>
        </authorList>
    </citation>
    <scope>NUCLEOTIDE SEQUENCE [LARGE SCALE GENOMIC DNA]</scope>
    <source>
        <strain evidence="13 14">IBT 35679</strain>
    </source>
</reference>
<organism evidence="13 14">
    <name type="scientific">Penicillium frequentans</name>
    <dbReference type="NCBI Taxonomy" id="3151616"/>
    <lineage>
        <taxon>Eukaryota</taxon>
        <taxon>Fungi</taxon>
        <taxon>Dikarya</taxon>
        <taxon>Ascomycota</taxon>
        <taxon>Pezizomycotina</taxon>
        <taxon>Eurotiomycetes</taxon>
        <taxon>Eurotiomycetidae</taxon>
        <taxon>Eurotiales</taxon>
        <taxon>Aspergillaceae</taxon>
        <taxon>Penicillium</taxon>
    </lineage>
</organism>
<dbReference type="AlphaFoldDB" id="A0AAD6D0A4"/>
<dbReference type="InterPro" id="IPR001461">
    <property type="entry name" value="Aspartic_peptidase_A1"/>
</dbReference>
<feature type="region of interest" description="Disordered" evidence="11">
    <location>
        <begin position="96"/>
        <end position="115"/>
    </location>
</feature>
<dbReference type="Proteomes" id="UP001220324">
    <property type="component" value="Unassembled WGS sequence"/>
</dbReference>
<evidence type="ECO:0000256" key="7">
    <source>
        <dbReference type="ARBA" id="ARBA00022801"/>
    </source>
</evidence>
<feature type="non-terminal residue" evidence="13">
    <location>
        <position position="1"/>
    </location>
</feature>
<keyword evidence="7" id="KW-0378">Hydrolase</keyword>
<comment type="caution">
    <text evidence="13">The sequence shown here is derived from an EMBL/GenBank/DDBJ whole genome shotgun (WGS) entry which is preliminary data.</text>
</comment>
<dbReference type="PRINTS" id="PR00792">
    <property type="entry name" value="PEPSIN"/>
</dbReference>
<keyword evidence="9" id="KW-0325">Glycoprotein</keyword>
<evidence type="ECO:0000259" key="12">
    <source>
        <dbReference type="PROSITE" id="PS51767"/>
    </source>
</evidence>
<protein>
    <submittedName>
        <fullName evidence="13">Aspergillopepsin A-like aspartic endopeptidase</fullName>
    </submittedName>
</protein>
<keyword evidence="14" id="KW-1185">Reference proteome</keyword>
<dbReference type="SUPFAM" id="SSF50630">
    <property type="entry name" value="Acid proteases"/>
    <property type="match status" value="1"/>
</dbReference>
<comment type="similarity">
    <text evidence="2">Belongs to the peptidase A1 family.</text>
</comment>
<accession>A0AAD6D0A4</accession>
<evidence type="ECO:0000256" key="5">
    <source>
        <dbReference type="ARBA" id="ARBA00022729"/>
    </source>
</evidence>
<dbReference type="EMBL" id="JAQIZZ010000003">
    <property type="protein sequence ID" value="KAJ5546039.1"/>
    <property type="molecule type" value="Genomic_DNA"/>
</dbReference>
<evidence type="ECO:0000256" key="1">
    <source>
        <dbReference type="ARBA" id="ARBA00004613"/>
    </source>
</evidence>
<dbReference type="PANTHER" id="PTHR47966:SF23">
    <property type="entry name" value="ASPARTIC ENDOPEPTIDASE, PUTATIVE (AFU_ORTHOLOGUE AFUA_2G15950)-RELATED"/>
    <property type="match status" value="1"/>
</dbReference>
<comment type="subcellular location">
    <subcellularLocation>
        <location evidence="1">Secreted</location>
    </subcellularLocation>
</comment>
<gene>
    <name evidence="13" type="ORF">N7494_003624</name>
</gene>
<evidence type="ECO:0000313" key="13">
    <source>
        <dbReference type="EMBL" id="KAJ5546039.1"/>
    </source>
</evidence>
<dbReference type="InterPro" id="IPR034163">
    <property type="entry name" value="Aspergillopepsin-like_cat_dom"/>
</dbReference>
<dbReference type="Pfam" id="PF00026">
    <property type="entry name" value="Asp"/>
    <property type="match status" value="1"/>
</dbReference>
<evidence type="ECO:0000256" key="3">
    <source>
        <dbReference type="ARBA" id="ARBA00022525"/>
    </source>
</evidence>
<keyword evidence="6" id="KW-0064">Aspartyl protease</keyword>
<feature type="domain" description="Peptidase A1" evidence="12">
    <location>
        <begin position="122"/>
        <end position="436"/>
    </location>
</feature>
<dbReference type="CDD" id="cd06097">
    <property type="entry name" value="Aspergillopepsin_like"/>
    <property type="match status" value="1"/>
</dbReference>
<keyword evidence="4" id="KW-0645">Protease</keyword>
<evidence type="ECO:0000256" key="10">
    <source>
        <dbReference type="PIRSR" id="PIRSR601461-1"/>
    </source>
</evidence>
<keyword evidence="8" id="KW-0865">Zymogen</keyword>
<evidence type="ECO:0000256" key="8">
    <source>
        <dbReference type="ARBA" id="ARBA00023145"/>
    </source>
</evidence>
<keyword evidence="3" id="KW-0964">Secreted</keyword>